<keyword evidence="3" id="KW-0732">Signal</keyword>
<dbReference type="InterPro" id="IPR004872">
    <property type="entry name" value="Lipoprotein_NlpA"/>
</dbReference>
<dbReference type="EMBL" id="DVMR01000035">
    <property type="protein sequence ID" value="HIU43443.1"/>
    <property type="molecule type" value="Genomic_DNA"/>
</dbReference>
<evidence type="ECO:0008006" key="10">
    <source>
        <dbReference type="Google" id="ProtNLM"/>
    </source>
</evidence>
<evidence type="ECO:0000313" key="9">
    <source>
        <dbReference type="Proteomes" id="UP000824073"/>
    </source>
</evidence>
<evidence type="ECO:0000256" key="3">
    <source>
        <dbReference type="ARBA" id="ARBA00022729"/>
    </source>
</evidence>
<dbReference type="PANTHER" id="PTHR30429:SF1">
    <property type="entry name" value="D-METHIONINE-BINDING LIPOPROTEIN METQ-RELATED"/>
    <property type="match status" value="1"/>
</dbReference>
<dbReference type="Gene3D" id="3.40.190.10">
    <property type="entry name" value="Periplasmic binding protein-like II"/>
    <property type="match status" value="2"/>
</dbReference>
<feature type="compositionally biased region" description="Basic and acidic residues" evidence="7">
    <location>
        <begin position="52"/>
        <end position="61"/>
    </location>
</feature>
<accession>A0A9D1IU77</accession>
<comment type="caution">
    <text evidence="8">The sequence shown here is derived from an EMBL/GenBank/DDBJ whole genome shotgun (WGS) entry which is preliminary data.</text>
</comment>
<comment type="subcellular location">
    <subcellularLocation>
        <location evidence="1">Membrane</location>
        <topology evidence="1">Lipid-anchor</topology>
    </subcellularLocation>
</comment>
<dbReference type="GO" id="GO:0016020">
    <property type="term" value="C:membrane"/>
    <property type="evidence" value="ECO:0007669"/>
    <property type="project" value="UniProtKB-SubCell"/>
</dbReference>
<sequence>MTLVGLLAGCASETQPQDSSTETDQTQNEGQNETQNENQGTDDTAQPESSDEETRQADPNKQKIILGITSTFEDFTYFLPEMMGEWGYEVEIKMFDDPVVCNTALIEGSIDANCIQHLPYLEAYNASNGTDLYACEPYLISSIDAIVSKKYASLDEVPNGASIAVADDASNLSVNLEDLESIGWITLKEIPEGSYYTLFDIEENPKELEFVEVSMFARYAAVDGDVDLAMVFYSNNSTQKYECNLLKLFDEGAAAYPQIIAVRGDDKDAQWVSDLMDAMTSDTFVEAVNAKNEPVPIWKILF</sequence>
<organism evidence="8 9">
    <name type="scientific">Candidatus Ventrousia excrementavium</name>
    <dbReference type="NCBI Taxonomy" id="2840961"/>
    <lineage>
        <taxon>Bacteria</taxon>
        <taxon>Bacillati</taxon>
        <taxon>Bacillota</taxon>
        <taxon>Clostridia</taxon>
        <taxon>Eubacteriales</taxon>
        <taxon>Clostridiaceae</taxon>
        <taxon>Clostridiaceae incertae sedis</taxon>
        <taxon>Candidatus Ventrousia</taxon>
    </lineage>
</organism>
<name>A0A9D1IU77_9CLOT</name>
<protein>
    <recommendedName>
        <fullName evidence="10">Metal ABC transporter substrate-binding protein</fullName>
    </recommendedName>
</protein>
<evidence type="ECO:0000256" key="6">
    <source>
        <dbReference type="ARBA" id="ARBA00023288"/>
    </source>
</evidence>
<feature type="compositionally biased region" description="Low complexity" evidence="7">
    <location>
        <begin position="22"/>
        <end position="42"/>
    </location>
</feature>
<reference evidence="8" key="2">
    <citation type="journal article" date="2021" name="PeerJ">
        <title>Extensive microbial diversity within the chicken gut microbiome revealed by metagenomics and culture.</title>
        <authorList>
            <person name="Gilroy R."/>
            <person name="Ravi A."/>
            <person name="Getino M."/>
            <person name="Pursley I."/>
            <person name="Horton D.L."/>
            <person name="Alikhan N.F."/>
            <person name="Baker D."/>
            <person name="Gharbi K."/>
            <person name="Hall N."/>
            <person name="Watson M."/>
            <person name="Adriaenssens E.M."/>
            <person name="Foster-Nyarko E."/>
            <person name="Jarju S."/>
            <person name="Secka A."/>
            <person name="Antonio M."/>
            <person name="Oren A."/>
            <person name="Chaudhuri R.R."/>
            <person name="La Ragione R."/>
            <person name="Hildebrand F."/>
            <person name="Pallen M.J."/>
        </authorList>
    </citation>
    <scope>NUCLEOTIDE SEQUENCE</scope>
    <source>
        <strain evidence="8">CHK191-8634</strain>
    </source>
</reference>
<keyword evidence="6" id="KW-0449">Lipoprotein</keyword>
<evidence type="ECO:0000256" key="5">
    <source>
        <dbReference type="ARBA" id="ARBA00023139"/>
    </source>
</evidence>
<dbReference type="SUPFAM" id="SSF53850">
    <property type="entry name" value="Periplasmic binding protein-like II"/>
    <property type="match status" value="1"/>
</dbReference>
<keyword evidence="4" id="KW-0472">Membrane</keyword>
<gene>
    <name evidence="8" type="ORF">IAB67_04015</name>
</gene>
<evidence type="ECO:0000256" key="1">
    <source>
        <dbReference type="ARBA" id="ARBA00004635"/>
    </source>
</evidence>
<feature type="region of interest" description="Disordered" evidence="7">
    <location>
        <begin position="1"/>
        <end position="62"/>
    </location>
</feature>
<dbReference type="PANTHER" id="PTHR30429">
    <property type="entry name" value="D-METHIONINE-BINDING LIPOPROTEIN METQ"/>
    <property type="match status" value="1"/>
</dbReference>
<dbReference type="AlphaFoldDB" id="A0A9D1IU77"/>
<dbReference type="Pfam" id="PF03180">
    <property type="entry name" value="Lipoprotein_9"/>
    <property type="match status" value="1"/>
</dbReference>
<reference evidence="8" key="1">
    <citation type="submission" date="2020-10" db="EMBL/GenBank/DDBJ databases">
        <authorList>
            <person name="Gilroy R."/>
        </authorList>
    </citation>
    <scope>NUCLEOTIDE SEQUENCE</scope>
    <source>
        <strain evidence="8">CHK191-8634</strain>
    </source>
</reference>
<comment type="similarity">
    <text evidence="2">Belongs to the NlpA lipoprotein family.</text>
</comment>
<evidence type="ECO:0000313" key="8">
    <source>
        <dbReference type="EMBL" id="HIU43443.1"/>
    </source>
</evidence>
<keyword evidence="5" id="KW-0564">Palmitate</keyword>
<evidence type="ECO:0000256" key="2">
    <source>
        <dbReference type="ARBA" id="ARBA00008973"/>
    </source>
</evidence>
<proteinExistence type="inferred from homology"/>
<evidence type="ECO:0000256" key="7">
    <source>
        <dbReference type="SAM" id="MobiDB-lite"/>
    </source>
</evidence>
<evidence type="ECO:0000256" key="4">
    <source>
        <dbReference type="ARBA" id="ARBA00023136"/>
    </source>
</evidence>
<dbReference type="Proteomes" id="UP000824073">
    <property type="component" value="Unassembled WGS sequence"/>
</dbReference>